<evidence type="ECO:0000313" key="2">
    <source>
        <dbReference type="EMBL" id="GBP27138.1"/>
    </source>
</evidence>
<sequence>MSRQVFHCSDTVRMEFGGSRELSRQIVVEGQTSRRDSREQTVTAAHGHPQPHSSHQYILTIRHITLKGGTAPGVDNFGPPGPVKSLKIDDTRKTGGALSSVSPGPPQLTVRPCSRAFCLKPCTVPQLK</sequence>
<evidence type="ECO:0000313" key="3">
    <source>
        <dbReference type="Proteomes" id="UP000299102"/>
    </source>
</evidence>
<organism evidence="2 3">
    <name type="scientific">Eumeta variegata</name>
    <name type="common">Bagworm moth</name>
    <name type="synonym">Eumeta japonica</name>
    <dbReference type="NCBI Taxonomy" id="151549"/>
    <lineage>
        <taxon>Eukaryota</taxon>
        <taxon>Metazoa</taxon>
        <taxon>Ecdysozoa</taxon>
        <taxon>Arthropoda</taxon>
        <taxon>Hexapoda</taxon>
        <taxon>Insecta</taxon>
        <taxon>Pterygota</taxon>
        <taxon>Neoptera</taxon>
        <taxon>Endopterygota</taxon>
        <taxon>Lepidoptera</taxon>
        <taxon>Glossata</taxon>
        <taxon>Ditrysia</taxon>
        <taxon>Tineoidea</taxon>
        <taxon>Psychidae</taxon>
        <taxon>Oiketicinae</taxon>
        <taxon>Eumeta</taxon>
    </lineage>
</organism>
<reference evidence="2 3" key="1">
    <citation type="journal article" date="2019" name="Commun. Biol.">
        <title>The bagworm genome reveals a unique fibroin gene that provides high tensile strength.</title>
        <authorList>
            <person name="Kono N."/>
            <person name="Nakamura H."/>
            <person name="Ohtoshi R."/>
            <person name="Tomita M."/>
            <person name="Numata K."/>
            <person name="Arakawa K."/>
        </authorList>
    </citation>
    <scope>NUCLEOTIDE SEQUENCE [LARGE SCALE GENOMIC DNA]</scope>
</reference>
<proteinExistence type="predicted"/>
<comment type="caution">
    <text evidence="2">The sequence shown here is derived from an EMBL/GenBank/DDBJ whole genome shotgun (WGS) entry which is preliminary data.</text>
</comment>
<feature type="region of interest" description="Disordered" evidence="1">
    <location>
        <begin position="25"/>
        <end position="53"/>
    </location>
</feature>
<accession>A0A4C1UL04</accession>
<keyword evidence="3" id="KW-1185">Reference proteome</keyword>
<dbReference type="EMBL" id="BGZK01000190">
    <property type="protein sequence ID" value="GBP27138.1"/>
    <property type="molecule type" value="Genomic_DNA"/>
</dbReference>
<protein>
    <submittedName>
        <fullName evidence="2">Uncharacterized protein</fullName>
    </submittedName>
</protein>
<dbReference type="Proteomes" id="UP000299102">
    <property type="component" value="Unassembled WGS sequence"/>
</dbReference>
<name>A0A4C1UL04_EUMVA</name>
<dbReference type="AlphaFoldDB" id="A0A4C1UL04"/>
<evidence type="ECO:0000256" key="1">
    <source>
        <dbReference type="SAM" id="MobiDB-lite"/>
    </source>
</evidence>
<gene>
    <name evidence="2" type="ORF">EVAR_15911_1</name>
</gene>